<dbReference type="EMBL" id="CP030239">
    <property type="protein sequence ID" value="AWX92297.1"/>
    <property type="molecule type" value="Genomic_DNA"/>
</dbReference>
<evidence type="ECO:0000256" key="2">
    <source>
        <dbReference type="ARBA" id="ARBA00023125"/>
    </source>
</evidence>
<dbReference type="InterPro" id="IPR036390">
    <property type="entry name" value="WH_DNA-bd_sf"/>
</dbReference>
<dbReference type="PANTHER" id="PTHR43537:SF24">
    <property type="entry name" value="GLUCONATE OPERON TRANSCRIPTIONAL REPRESSOR"/>
    <property type="match status" value="1"/>
</dbReference>
<sequence>MGVEPEEGASSWSPRKRGCCARRGGSAAKQLLSQQIADRLRAAIVNAEFEFGENLSEEILAQAFEVSRTPVREALNLLQVEGLVVIVPKSGTFAIASNQMGLVWLAGDG</sequence>
<organism evidence="6 7">
    <name type="scientific">Paracoccus mutanolyticus</name>
    <dbReference type="NCBI Taxonomy" id="1499308"/>
    <lineage>
        <taxon>Bacteria</taxon>
        <taxon>Pseudomonadati</taxon>
        <taxon>Pseudomonadota</taxon>
        <taxon>Alphaproteobacteria</taxon>
        <taxon>Rhodobacterales</taxon>
        <taxon>Paracoccaceae</taxon>
        <taxon>Paracoccus</taxon>
    </lineage>
</organism>
<dbReference type="Pfam" id="PF00392">
    <property type="entry name" value="GntR"/>
    <property type="match status" value="1"/>
</dbReference>
<dbReference type="SMART" id="SM00345">
    <property type="entry name" value="HTH_GNTR"/>
    <property type="match status" value="1"/>
</dbReference>
<keyword evidence="2" id="KW-0238">DNA-binding</keyword>
<reference evidence="6 7" key="1">
    <citation type="submission" date="2018-06" db="EMBL/GenBank/DDBJ databases">
        <title>Complete genome sequence of Paracoccus mutanolyticus strain RSP-02 isolated from cellulosic waste.</title>
        <authorList>
            <person name="Amrutha R.N."/>
            <person name="Shrivastav A."/>
            <person name="Buddana S.K."/>
            <person name="Deshpande U."/>
            <person name="Prakasham R.S."/>
        </authorList>
    </citation>
    <scope>NUCLEOTIDE SEQUENCE [LARGE SCALE GENOMIC DNA]</scope>
    <source>
        <strain evidence="6 7">RSP-02</strain>
    </source>
</reference>
<keyword evidence="3" id="KW-0804">Transcription</keyword>
<dbReference type="PROSITE" id="PS50949">
    <property type="entry name" value="HTH_GNTR"/>
    <property type="match status" value="1"/>
</dbReference>
<keyword evidence="7" id="KW-1185">Reference proteome</keyword>
<dbReference type="PRINTS" id="PR00035">
    <property type="entry name" value="HTHGNTR"/>
</dbReference>
<feature type="domain" description="HTH gntR-type" evidence="5">
    <location>
        <begin position="30"/>
        <end position="97"/>
    </location>
</feature>
<feature type="region of interest" description="Disordered" evidence="4">
    <location>
        <begin position="1"/>
        <end position="21"/>
    </location>
</feature>
<protein>
    <recommendedName>
        <fullName evidence="5">HTH gntR-type domain-containing protein</fullName>
    </recommendedName>
</protein>
<gene>
    <name evidence="6" type="ORF">DPM13_00600</name>
</gene>
<dbReference type="InterPro" id="IPR000524">
    <property type="entry name" value="Tscrpt_reg_HTH_GntR"/>
</dbReference>
<keyword evidence="1" id="KW-0805">Transcription regulation</keyword>
<dbReference type="CDD" id="cd07377">
    <property type="entry name" value="WHTH_GntR"/>
    <property type="match status" value="1"/>
</dbReference>
<evidence type="ECO:0000313" key="7">
    <source>
        <dbReference type="Proteomes" id="UP000249922"/>
    </source>
</evidence>
<dbReference type="SUPFAM" id="SSF46785">
    <property type="entry name" value="Winged helix' DNA-binding domain"/>
    <property type="match status" value="1"/>
</dbReference>
<dbReference type="PANTHER" id="PTHR43537">
    <property type="entry name" value="TRANSCRIPTIONAL REGULATOR, GNTR FAMILY"/>
    <property type="match status" value="1"/>
</dbReference>
<evidence type="ECO:0000259" key="5">
    <source>
        <dbReference type="PROSITE" id="PS50949"/>
    </source>
</evidence>
<proteinExistence type="predicted"/>
<evidence type="ECO:0000256" key="1">
    <source>
        <dbReference type="ARBA" id="ARBA00023015"/>
    </source>
</evidence>
<evidence type="ECO:0000256" key="4">
    <source>
        <dbReference type="SAM" id="MobiDB-lite"/>
    </source>
</evidence>
<accession>A0ABM6WNX9</accession>
<evidence type="ECO:0000256" key="3">
    <source>
        <dbReference type="ARBA" id="ARBA00023163"/>
    </source>
</evidence>
<evidence type="ECO:0000313" key="6">
    <source>
        <dbReference type="EMBL" id="AWX92297.1"/>
    </source>
</evidence>
<dbReference type="Gene3D" id="1.10.10.10">
    <property type="entry name" value="Winged helix-like DNA-binding domain superfamily/Winged helix DNA-binding domain"/>
    <property type="match status" value="1"/>
</dbReference>
<name>A0ABM6WNX9_9RHOB</name>
<dbReference type="InterPro" id="IPR036388">
    <property type="entry name" value="WH-like_DNA-bd_sf"/>
</dbReference>
<dbReference type="Proteomes" id="UP000249922">
    <property type="component" value="Chromosome"/>
</dbReference>